<proteinExistence type="predicted"/>
<protein>
    <submittedName>
        <fullName evidence="3">Uncharacterized protein</fullName>
    </submittedName>
</protein>
<feature type="compositionally biased region" description="Polar residues" evidence="1">
    <location>
        <begin position="127"/>
        <end position="136"/>
    </location>
</feature>
<sequence>MYSEIQPTIHPVLLEEGATRNTVQRPVSSGAGGESGPRIEIHGRKSAEVLIGATNERSTRKARTILVSALVLALGISPVAWIQDQYKSYLTGGPIDFLAHRDSTGIPYIGTSLRSNHAASSLQRSPPFQSRWCQHGSSLSSTLAPSRSPRTFRDDNGPRSRHRTVGPAFFASLGFMPTAINTKKCSPPPAGPSGRAAWAQYANIGSTRDGAWGKAKCSANLKRLNTITEMDQSCLAMLDKPTLDTSMSTPATATSTARTAARISANATSSGSALEALDLRDDGLRAAKDVGSERGGQRLAGA</sequence>
<dbReference type="Proteomes" id="UP001215280">
    <property type="component" value="Unassembled WGS sequence"/>
</dbReference>
<feature type="compositionally biased region" description="Low complexity" evidence="1">
    <location>
        <begin position="246"/>
        <end position="270"/>
    </location>
</feature>
<keyword evidence="2" id="KW-0812">Transmembrane</keyword>
<keyword evidence="2" id="KW-1133">Transmembrane helix</keyword>
<feature type="region of interest" description="Disordered" evidence="1">
    <location>
        <begin position="246"/>
        <end position="276"/>
    </location>
</feature>
<evidence type="ECO:0000313" key="3">
    <source>
        <dbReference type="EMBL" id="KAJ7736997.1"/>
    </source>
</evidence>
<feature type="region of interest" description="Disordered" evidence="1">
    <location>
        <begin position="127"/>
        <end position="163"/>
    </location>
</feature>
<dbReference type="AlphaFoldDB" id="A0AAD7I9P4"/>
<keyword evidence="4" id="KW-1185">Reference proteome</keyword>
<feature type="transmembrane region" description="Helical" evidence="2">
    <location>
        <begin position="64"/>
        <end position="82"/>
    </location>
</feature>
<evidence type="ECO:0000256" key="2">
    <source>
        <dbReference type="SAM" id="Phobius"/>
    </source>
</evidence>
<keyword evidence="2" id="KW-0472">Membrane</keyword>
<evidence type="ECO:0000256" key="1">
    <source>
        <dbReference type="SAM" id="MobiDB-lite"/>
    </source>
</evidence>
<dbReference type="EMBL" id="JARJLG010000146">
    <property type="protein sequence ID" value="KAJ7736997.1"/>
    <property type="molecule type" value="Genomic_DNA"/>
</dbReference>
<evidence type="ECO:0000313" key="4">
    <source>
        <dbReference type="Proteomes" id="UP001215280"/>
    </source>
</evidence>
<reference evidence="3" key="1">
    <citation type="submission" date="2023-03" db="EMBL/GenBank/DDBJ databases">
        <title>Massive genome expansion in bonnet fungi (Mycena s.s.) driven by repeated elements and novel gene families across ecological guilds.</title>
        <authorList>
            <consortium name="Lawrence Berkeley National Laboratory"/>
            <person name="Harder C.B."/>
            <person name="Miyauchi S."/>
            <person name="Viragh M."/>
            <person name="Kuo A."/>
            <person name="Thoen E."/>
            <person name="Andreopoulos B."/>
            <person name="Lu D."/>
            <person name="Skrede I."/>
            <person name="Drula E."/>
            <person name="Henrissat B."/>
            <person name="Morin E."/>
            <person name="Kohler A."/>
            <person name="Barry K."/>
            <person name="LaButti K."/>
            <person name="Morin E."/>
            <person name="Salamov A."/>
            <person name="Lipzen A."/>
            <person name="Mereny Z."/>
            <person name="Hegedus B."/>
            <person name="Baldrian P."/>
            <person name="Stursova M."/>
            <person name="Weitz H."/>
            <person name="Taylor A."/>
            <person name="Grigoriev I.V."/>
            <person name="Nagy L.G."/>
            <person name="Martin F."/>
            <person name="Kauserud H."/>
        </authorList>
    </citation>
    <scope>NUCLEOTIDE SEQUENCE</scope>
    <source>
        <strain evidence="3">CBHHK188m</strain>
    </source>
</reference>
<accession>A0AAD7I9P4</accession>
<feature type="compositionally biased region" description="Low complexity" evidence="1">
    <location>
        <begin position="137"/>
        <end position="149"/>
    </location>
</feature>
<organism evidence="3 4">
    <name type="scientific">Mycena maculata</name>
    <dbReference type="NCBI Taxonomy" id="230809"/>
    <lineage>
        <taxon>Eukaryota</taxon>
        <taxon>Fungi</taxon>
        <taxon>Dikarya</taxon>
        <taxon>Basidiomycota</taxon>
        <taxon>Agaricomycotina</taxon>
        <taxon>Agaricomycetes</taxon>
        <taxon>Agaricomycetidae</taxon>
        <taxon>Agaricales</taxon>
        <taxon>Marasmiineae</taxon>
        <taxon>Mycenaceae</taxon>
        <taxon>Mycena</taxon>
    </lineage>
</organism>
<comment type="caution">
    <text evidence="3">The sequence shown here is derived from an EMBL/GenBank/DDBJ whole genome shotgun (WGS) entry which is preliminary data.</text>
</comment>
<gene>
    <name evidence="3" type="ORF">DFH07DRAFT_779532</name>
</gene>
<name>A0AAD7I9P4_9AGAR</name>